<sequence length="419" mass="44404">MVEDVPLAVPPPTVIVTVTVSTIPLTFLAVVVVVLLDIVDVAPLVPLPLAFELPSDEEIVLLVALVVLALNLLELTPTVVIVLEVADVLVLLVVPENNDDVVVRLVVELVEGVRNMGELVRDELLEEIADRVVGWVVLEVVALEVLVASVWSSEVVDVVEVGAAEISVTVTVTVLKIVRESSTIDIKIDVNVDTNVCTLEAVSLLPGGELDERTLYVEVVLNSFGDVVKTLELTVPGVFAVVVDEVEVVLMVDDIETTVCTIEAVFPPIDNEESVEAVKEPLRGNCDLLEIDDELVGSETGSVDNEKPGGRIKKLVGMDIDPVNTVSTIPAVTGMLVVLCIVPEGMFDMLNSTPLLIVSSCPLVGTEALPERVAEKPAKPTSEAFTNAPPETSPDDSLKPLLGALLLSITGTASPGRPG</sequence>
<dbReference type="Proteomes" id="UP001172386">
    <property type="component" value="Unassembled WGS sequence"/>
</dbReference>
<evidence type="ECO:0000313" key="2">
    <source>
        <dbReference type="Proteomes" id="UP001172386"/>
    </source>
</evidence>
<dbReference type="EMBL" id="JAPDRQ010000244">
    <property type="protein sequence ID" value="KAJ9651623.1"/>
    <property type="molecule type" value="Genomic_DNA"/>
</dbReference>
<reference evidence="1" key="1">
    <citation type="submission" date="2022-10" db="EMBL/GenBank/DDBJ databases">
        <title>Culturing micro-colonial fungi from biological soil crusts in the Mojave desert and describing Neophaeococcomyces mojavensis, and introducing the new genera and species Taxawa tesnikishii.</title>
        <authorList>
            <person name="Kurbessoian T."/>
            <person name="Stajich J.E."/>
        </authorList>
    </citation>
    <scope>NUCLEOTIDE SEQUENCE</scope>
    <source>
        <strain evidence="1">JES_112</strain>
    </source>
</reference>
<evidence type="ECO:0000313" key="1">
    <source>
        <dbReference type="EMBL" id="KAJ9651623.1"/>
    </source>
</evidence>
<organism evidence="1 2">
    <name type="scientific">Neophaeococcomyces mojaviensis</name>
    <dbReference type="NCBI Taxonomy" id="3383035"/>
    <lineage>
        <taxon>Eukaryota</taxon>
        <taxon>Fungi</taxon>
        <taxon>Dikarya</taxon>
        <taxon>Ascomycota</taxon>
        <taxon>Pezizomycotina</taxon>
        <taxon>Eurotiomycetes</taxon>
        <taxon>Chaetothyriomycetidae</taxon>
        <taxon>Chaetothyriales</taxon>
        <taxon>Chaetothyriales incertae sedis</taxon>
        <taxon>Neophaeococcomyces</taxon>
    </lineage>
</organism>
<gene>
    <name evidence="1" type="ORF">H2198_009096</name>
</gene>
<keyword evidence="2" id="KW-1185">Reference proteome</keyword>
<comment type="caution">
    <text evidence="1">The sequence shown here is derived from an EMBL/GenBank/DDBJ whole genome shotgun (WGS) entry which is preliminary data.</text>
</comment>
<name>A0ACC2ZVZ6_9EURO</name>
<accession>A0ACC2ZVZ6</accession>
<protein>
    <submittedName>
        <fullName evidence="1">Uncharacterized protein</fullName>
    </submittedName>
</protein>
<proteinExistence type="predicted"/>